<keyword evidence="3" id="KW-1185">Reference proteome</keyword>
<dbReference type="RefSeq" id="WP_221315781.1">
    <property type="nucleotide sequence ID" value="NZ_JACHIV010000001.1"/>
</dbReference>
<feature type="transmembrane region" description="Helical" evidence="1">
    <location>
        <begin position="69"/>
        <end position="89"/>
    </location>
</feature>
<keyword evidence="1" id="KW-0812">Transmembrane</keyword>
<protein>
    <submittedName>
        <fullName evidence="2">Putative membrane protein</fullName>
    </submittedName>
</protein>
<organism evidence="2 3">
    <name type="scientific">Saccharopolyspora gloriosae</name>
    <dbReference type="NCBI Taxonomy" id="455344"/>
    <lineage>
        <taxon>Bacteria</taxon>
        <taxon>Bacillati</taxon>
        <taxon>Actinomycetota</taxon>
        <taxon>Actinomycetes</taxon>
        <taxon>Pseudonocardiales</taxon>
        <taxon>Pseudonocardiaceae</taxon>
        <taxon>Saccharopolyspora</taxon>
    </lineage>
</organism>
<feature type="transmembrane region" description="Helical" evidence="1">
    <location>
        <begin position="151"/>
        <end position="169"/>
    </location>
</feature>
<sequence length="218" mass="23823">MQKPSQVVHLDALPSHLWHAAKHLGETVIAPLVLFYVLFTFTGLTGGLIAALVWGLGAVAVRLALRVQVPLVLMLTTGVLVVRTVVGFVTNSSFLYFLEPSLQNFLVALLFLGSLLFERTLIAKLADDFCILPPSLIGNARVQLFFRRVSLLWALVFTINGFTTLWALAQATIGHFLLASTAGSFSLVAVAAVASIWWLRRELHGEGITLRFARRATA</sequence>
<evidence type="ECO:0000256" key="1">
    <source>
        <dbReference type="SAM" id="Phobius"/>
    </source>
</evidence>
<dbReference type="AlphaFoldDB" id="A0A840NGE5"/>
<gene>
    <name evidence="2" type="ORF">BJ969_002243</name>
</gene>
<proteinExistence type="predicted"/>
<dbReference type="NCBIfam" id="NF041646">
    <property type="entry name" value="VC0807_fam"/>
    <property type="match status" value="1"/>
</dbReference>
<evidence type="ECO:0000313" key="2">
    <source>
        <dbReference type="EMBL" id="MBB5069155.1"/>
    </source>
</evidence>
<reference evidence="2 3" key="1">
    <citation type="submission" date="2020-08" db="EMBL/GenBank/DDBJ databases">
        <title>Sequencing the genomes of 1000 actinobacteria strains.</title>
        <authorList>
            <person name="Klenk H.-P."/>
        </authorList>
    </citation>
    <scope>NUCLEOTIDE SEQUENCE [LARGE SCALE GENOMIC DNA]</scope>
    <source>
        <strain evidence="2 3">DSM 45582</strain>
    </source>
</reference>
<keyword evidence="1" id="KW-0472">Membrane</keyword>
<name>A0A840NGE5_9PSEU</name>
<feature type="transmembrane region" description="Helical" evidence="1">
    <location>
        <begin position="101"/>
        <end position="117"/>
    </location>
</feature>
<dbReference type="Proteomes" id="UP000580474">
    <property type="component" value="Unassembled WGS sequence"/>
</dbReference>
<accession>A0A840NGE5</accession>
<feature type="transmembrane region" description="Helical" evidence="1">
    <location>
        <begin position="33"/>
        <end position="57"/>
    </location>
</feature>
<keyword evidence="1" id="KW-1133">Transmembrane helix</keyword>
<feature type="transmembrane region" description="Helical" evidence="1">
    <location>
        <begin position="175"/>
        <end position="199"/>
    </location>
</feature>
<comment type="caution">
    <text evidence="2">The sequence shown here is derived from an EMBL/GenBank/DDBJ whole genome shotgun (WGS) entry which is preliminary data.</text>
</comment>
<evidence type="ECO:0000313" key="3">
    <source>
        <dbReference type="Proteomes" id="UP000580474"/>
    </source>
</evidence>
<dbReference type="EMBL" id="JACHIV010000001">
    <property type="protein sequence ID" value="MBB5069155.1"/>
    <property type="molecule type" value="Genomic_DNA"/>
</dbReference>